<dbReference type="Proteomes" id="UP001642464">
    <property type="component" value="Unassembled WGS sequence"/>
</dbReference>
<dbReference type="Pfam" id="PF00023">
    <property type="entry name" value="Ank"/>
    <property type="match status" value="1"/>
</dbReference>
<dbReference type="PROSITE" id="PS50297">
    <property type="entry name" value="ANK_REP_REGION"/>
    <property type="match status" value="1"/>
</dbReference>
<evidence type="ECO:0000256" key="1">
    <source>
        <dbReference type="PROSITE-ProRule" id="PRU00023"/>
    </source>
</evidence>
<dbReference type="InterPro" id="IPR036770">
    <property type="entry name" value="Ankyrin_rpt-contain_sf"/>
</dbReference>
<evidence type="ECO:0000313" key="2">
    <source>
        <dbReference type="EMBL" id="CAK9071664.1"/>
    </source>
</evidence>
<proteinExistence type="predicted"/>
<organism evidence="2 3">
    <name type="scientific">Durusdinium trenchii</name>
    <dbReference type="NCBI Taxonomy" id="1381693"/>
    <lineage>
        <taxon>Eukaryota</taxon>
        <taxon>Sar</taxon>
        <taxon>Alveolata</taxon>
        <taxon>Dinophyceae</taxon>
        <taxon>Suessiales</taxon>
        <taxon>Symbiodiniaceae</taxon>
        <taxon>Durusdinium</taxon>
    </lineage>
</organism>
<comment type="caution">
    <text evidence="2">The sequence shown here is derived from an EMBL/GenBank/DDBJ whole genome shotgun (WGS) entry which is preliminary data.</text>
</comment>
<keyword evidence="3" id="KW-1185">Reference proteome</keyword>
<reference evidence="2 3" key="1">
    <citation type="submission" date="2024-02" db="EMBL/GenBank/DDBJ databases">
        <authorList>
            <person name="Chen Y."/>
            <person name="Shah S."/>
            <person name="Dougan E. K."/>
            <person name="Thang M."/>
            <person name="Chan C."/>
        </authorList>
    </citation>
    <scope>NUCLEOTIDE SEQUENCE [LARGE SCALE GENOMIC DNA]</scope>
</reference>
<keyword evidence="1" id="KW-0040">ANK repeat</keyword>
<dbReference type="SUPFAM" id="SSF48403">
    <property type="entry name" value="Ankyrin repeat"/>
    <property type="match status" value="1"/>
</dbReference>
<dbReference type="InterPro" id="IPR002110">
    <property type="entry name" value="Ankyrin_rpt"/>
</dbReference>
<gene>
    <name evidence="2" type="ORF">SCF082_LOCUS35407</name>
</gene>
<dbReference type="PROSITE" id="PS50088">
    <property type="entry name" value="ANK_REPEAT"/>
    <property type="match status" value="1"/>
</dbReference>
<protein>
    <submittedName>
        <fullName evidence="2">Ankyrin-3</fullName>
    </submittedName>
</protein>
<evidence type="ECO:0000313" key="3">
    <source>
        <dbReference type="Proteomes" id="UP001642464"/>
    </source>
</evidence>
<dbReference type="EMBL" id="CAXAMM010033625">
    <property type="protein sequence ID" value="CAK9071664.1"/>
    <property type="molecule type" value="Genomic_DNA"/>
</dbReference>
<feature type="repeat" description="ANK" evidence="1">
    <location>
        <begin position="143"/>
        <end position="167"/>
    </location>
</feature>
<name>A0ABP0P9Q8_9DINO</name>
<sequence length="265" mass="28621">MPPPSKDDFDEGLENFFDLQSVPEAQELGSTERTAELAQTRPQGPKLLSEVCRRVREAAEKQFEQEIAEMGPTGNVAWFLSKALNTGLCCVVAPVPRFELNAFDPVEGTCLHFATSQELPSAALALLSCADFDPSVSKKRERDESTALHLAAANGQEAVVQALLNRSDFAELVAAMDKDLGRVYSLAWGSISRPLALCPAAGALPHRHRGLGDSPRCVRRRPARGPLGQRSISDLRHEHGAAHGCSHGTHRHLCAAADSWPGSSQ</sequence>
<dbReference type="Gene3D" id="1.25.40.20">
    <property type="entry name" value="Ankyrin repeat-containing domain"/>
    <property type="match status" value="1"/>
</dbReference>
<accession>A0ABP0P9Q8</accession>